<dbReference type="EMBL" id="CP090038">
    <property type="protein sequence ID" value="UPL00844.1"/>
    <property type="molecule type" value="Genomic_DNA"/>
</dbReference>
<dbReference type="Proteomes" id="UP000830768">
    <property type="component" value="Chromosome 10"/>
</dbReference>
<proteinExistence type="predicted"/>
<keyword evidence="2" id="KW-1185">Reference proteome</keyword>
<protein>
    <submittedName>
        <fullName evidence="1">Uncharacterized protein</fullName>
    </submittedName>
</protein>
<organism evidence="1 2">
    <name type="scientific">Fusarium solani subsp. cucurbitae</name>
    <name type="common">Neocosmosporum cucurbitae</name>
    <dbReference type="NCBI Taxonomy" id="2747967"/>
    <lineage>
        <taxon>Eukaryota</taxon>
        <taxon>Fungi</taxon>
        <taxon>Dikarya</taxon>
        <taxon>Ascomycota</taxon>
        <taxon>Pezizomycotina</taxon>
        <taxon>Sordariomycetes</taxon>
        <taxon>Hypocreomycetidae</taxon>
        <taxon>Hypocreales</taxon>
        <taxon>Nectriaceae</taxon>
        <taxon>Fusarium</taxon>
        <taxon>Fusarium solani species complex</taxon>
    </lineage>
</organism>
<name>A0ACD3ZID4_FUSSC</name>
<evidence type="ECO:0000313" key="1">
    <source>
        <dbReference type="EMBL" id="UPL00844.1"/>
    </source>
</evidence>
<evidence type="ECO:0000313" key="2">
    <source>
        <dbReference type="Proteomes" id="UP000830768"/>
    </source>
</evidence>
<accession>A0ACD3ZID4</accession>
<gene>
    <name evidence="1" type="ORF">LCI18_011778</name>
</gene>
<reference evidence="1" key="1">
    <citation type="submission" date="2021-11" db="EMBL/GenBank/DDBJ databases">
        <title>Fusarium solani-melongenae Genome sequencing and assembly.</title>
        <authorList>
            <person name="Xie S."/>
            <person name="Huang L."/>
            <person name="Zhang X."/>
        </authorList>
    </citation>
    <scope>NUCLEOTIDE SEQUENCE</scope>
    <source>
        <strain evidence="1">CRI 24-3</strain>
    </source>
</reference>
<sequence>MLMNFETRHWIEKPGPVDGQEQSSFFQKLVPDVRRLIYLEVFGSRSVHVVLNASKIFLYTCRQPDDAPPHSECPDQTKVEEDADEPRCFRYNEGATLLFKSNKFLFPNQTDCTAFFREVPDSFQNSVRSLDICVQFDYCDTHLIQPMCEMLSNWTGDFKLRMRWDMDHAHERKRYENFNPALIAIQQLMENPRVRPKFWASKMLEGWTWMVLKKEDRLRLEFVKDESEPDPNDREWNDDGEEDEDEDEYDWDDDSQGYYEDDSDGCMTDVDHDEAKILRYWQALAGQA</sequence>